<dbReference type="InterPro" id="IPR050300">
    <property type="entry name" value="GDXG_lipolytic_enzyme"/>
</dbReference>
<feature type="active site" evidence="3">
    <location>
        <position position="110"/>
    </location>
</feature>
<dbReference type="PROSITE" id="PS01174">
    <property type="entry name" value="LIPASE_GDXG_SER"/>
    <property type="match status" value="1"/>
</dbReference>
<feature type="domain" description="Alpha/beta hydrolase fold-3" evidence="4">
    <location>
        <begin position="40"/>
        <end position="235"/>
    </location>
</feature>
<gene>
    <name evidence="5" type="ORF">HNO88_002565</name>
</gene>
<dbReference type="Proteomes" id="UP000555448">
    <property type="component" value="Unassembled WGS sequence"/>
</dbReference>
<keyword evidence="2" id="KW-0378">Hydrolase</keyword>
<protein>
    <submittedName>
        <fullName evidence="5">Acetyl esterase/lipase</fullName>
    </submittedName>
</protein>
<name>A0A7W7NWE2_9SPHN</name>
<keyword evidence="6" id="KW-1185">Reference proteome</keyword>
<dbReference type="InterPro" id="IPR029058">
    <property type="entry name" value="AB_hydrolase_fold"/>
</dbReference>
<evidence type="ECO:0000256" key="3">
    <source>
        <dbReference type="PROSITE-ProRule" id="PRU10038"/>
    </source>
</evidence>
<dbReference type="InterPro" id="IPR013094">
    <property type="entry name" value="AB_hydrolase_3"/>
</dbReference>
<dbReference type="GO" id="GO:0016787">
    <property type="term" value="F:hydrolase activity"/>
    <property type="evidence" value="ECO:0007669"/>
    <property type="project" value="UniProtKB-KW"/>
</dbReference>
<comment type="similarity">
    <text evidence="1">Belongs to the 'GDXG' lipolytic enzyme family.</text>
</comment>
<dbReference type="InterPro" id="IPR033140">
    <property type="entry name" value="Lipase_GDXG_put_SER_AS"/>
</dbReference>
<evidence type="ECO:0000259" key="4">
    <source>
        <dbReference type="Pfam" id="PF07859"/>
    </source>
</evidence>
<evidence type="ECO:0000313" key="6">
    <source>
        <dbReference type="Proteomes" id="UP000555448"/>
    </source>
</evidence>
<dbReference type="AlphaFoldDB" id="A0A7W7NWE2"/>
<evidence type="ECO:0000313" key="5">
    <source>
        <dbReference type="EMBL" id="MBB4859236.1"/>
    </source>
</evidence>
<dbReference type="PANTHER" id="PTHR48081">
    <property type="entry name" value="AB HYDROLASE SUPERFAMILY PROTEIN C4A8.06C"/>
    <property type="match status" value="1"/>
</dbReference>
<accession>A0A7W7NWE2</accession>
<proteinExistence type="inferred from homology"/>
<evidence type="ECO:0000256" key="1">
    <source>
        <dbReference type="ARBA" id="ARBA00010515"/>
    </source>
</evidence>
<evidence type="ECO:0000256" key="2">
    <source>
        <dbReference type="ARBA" id="ARBA00022801"/>
    </source>
</evidence>
<comment type="caution">
    <text evidence="5">The sequence shown here is derived from an EMBL/GenBank/DDBJ whole genome shotgun (WGS) entry which is preliminary data.</text>
</comment>
<sequence>MLAAAIAGGALPSVAGQADEVIARVRTIRFGQPSSDAPTIVHFHGGGFRQGAPEFCARYAADLAHASGAAVYCPAYRLAPEAPFPAALNDGMRVVRHLASQGPLILAGDSAGGAIAAALAQLCAQDGLAIAGLVLHSPWLDLGATSASYQTNAEADSLFSEASAIEAARMYLQGHPATDPLASPLLGDPALFPPTYISVGLGEVLLDDARAFHRRLTAASRSATVHEVAGMDHVAVTRGLDLPGSPAVLAATLSFLAGLR</sequence>
<dbReference type="Pfam" id="PF07859">
    <property type="entry name" value="Abhydrolase_3"/>
    <property type="match status" value="1"/>
</dbReference>
<organism evidence="5 6">
    <name type="scientific">Novosphingobium chloroacetimidivorans</name>
    <dbReference type="NCBI Taxonomy" id="1428314"/>
    <lineage>
        <taxon>Bacteria</taxon>
        <taxon>Pseudomonadati</taxon>
        <taxon>Pseudomonadota</taxon>
        <taxon>Alphaproteobacteria</taxon>
        <taxon>Sphingomonadales</taxon>
        <taxon>Sphingomonadaceae</taxon>
        <taxon>Novosphingobium</taxon>
    </lineage>
</organism>
<dbReference type="Gene3D" id="3.40.50.1820">
    <property type="entry name" value="alpha/beta hydrolase"/>
    <property type="match status" value="1"/>
</dbReference>
<reference evidence="5 6" key="1">
    <citation type="submission" date="2020-08" db="EMBL/GenBank/DDBJ databases">
        <title>Functional genomics of gut bacteria from endangered species of beetles.</title>
        <authorList>
            <person name="Carlos-Shanley C."/>
        </authorList>
    </citation>
    <scope>NUCLEOTIDE SEQUENCE [LARGE SCALE GENOMIC DNA]</scope>
    <source>
        <strain evidence="5 6">S00245</strain>
    </source>
</reference>
<dbReference type="EMBL" id="JACHLR010000010">
    <property type="protein sequence ID" value="MBB4859236.1"/>
    <property type="molecule type" value="Genomic_DNA"/>
</dbReference>
<dbReference type="SUPFAM" id="SSF53474">
    <property type="entry name" value="alpha/beta-Hydrolases"/>
    <property type="match status" value="1"/>
</dbReference>
<dbReference type="PANTHER" id="PTHR48081:SF8">
    <property type="entry name" value="ALPHA_BETA HYDROLASE FOLD-3 DOMAIN-CONTAINING PROTEIN-RELATED"/>
    <property type="match status" value="1"/>
</dbReference>